<dbReference type="EMBL" id="JAAMOD010000326">
    <property type="protein sequence ID" value="KAF5230962.1"/>
    <property type="molecule type" value="Genomic_DNA"/>
</dbReference>
<dbReference type="SMART" id="SM00248">
    <property type="entry name" value="ANK"/>
    <property type="match status" value="8"/>
</dbReference>
<dbReference type="PANTHER" id="PTHR10039:SF16">
    <property type="entry name" value="GPI INOSITOL-DEACYLASE"/>
    <property type="match status" value="1"/>
</dbReference>
<feature type="repeat" description="ANK" evidence="2">
    <location>
        <begin position="1043"/>
        <end position="1075"/>
    </location>
</feature>
<dbReference type="InterPro" id="IPR007111">
    <property type="entry name" value="NACHT_NTPase"/>
</dbReference>
<feature type="repeat" description="ANK" evidence="2">
    <location>
        <begin position="1348"/>
        <end position="1382"/>
    </location>
</feature>
<evidence type="ECO:0000256" key="1">
    <source>
        <dbReference type="ARBA" id="ARBA00022737"/>
    </source>
</evidence>
<keyword evidence="6" id="KW-1185">Reference proteome</keyword>
<dbReference type="Gene3D" id="3.40.50.300">
    <property type="entry name" value="P-loop containing nucleotide triphosphate hydrolases"/>
    <property type="match status" value="1"/>
</dbReference>
<feature type="repeat" description="ANK" evidence="2">
    <location>
        <begin position="1221"/>
        <end position="1253"/>
    </location>
</feature>
<dbReference type="PROSITE" id="PS50837">
    <property type="entry name" value="NACHT"/>
    <property type="match status" value="1"/>
</dbReference>
<dbReference type="SUPFAM" id="SSF48403">
    <property type="entry name" value="Ankyrin repeat"/>
    <property type="match status" value="1"/>
</dbReference>
<reference evidence="5 6" key="1">
    <citation type="submission" date="2020-02" db="EMBL/GenBank/DDBJ databases">
        <title>Identification and distribution of gene clusters putatively required for synthesis of sphingolipid metabolism inhibitors in phylogenetically diverse species of the filamentous fungus Fusarium.</title>
        <authorList>
            <person name="Kim H.-S."/>
            <person name="Busman M."/>
            <person name="Brown D.W."/>
            <person name="Divon H."/>
            <person name="Uhlig S."/>
            <person name="Proctor R.H."/>
        </authorList>
    </citation>
    <scope>NUCLEOTIDE SEQUENCE [LARGE SCALE GENOMIC DNA]</scope>
    <source>
        <strain evidence="5 6">NRRL 2903</strain>
    </source>
</reference>
<dbReference type="InterPro" id="IPR027417">
    <property type="entry name" value="P-loop_NTPase"/>
</dbReference>
<dbReference type="InterPro" id="IPR002110">
    <property type="entry name" value="Ankyrin_rpt"/>
</dbReference>
<dbReference type="Gene3D" id="1.25.40.20">
    <property type="entry name" value="Ankyrin repeat-containing domain"/>
    <property type="match status" value="2"/>
</dbReference>
<feature type="domain" description="NACHT" evidence="4">
    <location>
        <begin position="407"/>
        <end position="561"/>
    </location>
</feature>
<feature type="compositionally biased region" description="Polar residues" evidence="3">
    <location>
        <begin position="46"/>
        <end position="57"/>
    </location>
</feature>
<dbReference type="PROSITE" id="PS50088">
    <property type="entry name" value="ANK_REPEAT"/>
    <property type="match status" value="3"/>
</dbReference>
<dbReference type="Proteomes" id="UP000537989">
    <property type="component" value="Unassembled WGS sequence"/>
</dbReference>
<comment type="caution">
    <text evidence="5">The sequence shown here is derived from an EMBL/GenBank/DDBJ whole genome shotgun (WGS) entry which is preliminary data.</text>
</comment>
<dbReference type="PANTHER" id="PTHR10039">
    <property type="entry name" value="AMELOGENIN"/>
    <property type="match status" value="1"/>
</dbReference>
<evidence type="ECO:0000259" key="4">
    <source>
        <dbReference type="PROSITE" id="PS50837"/>
    </source>
</evidence>
<proteinExistence type="predicted"/>
<dbReference type="Pfam" id="PF12796">
    <property type="entry name" value="Ank_2"/>
    <property type="match status" value="1"/>
</dbReference>
<dbReference type="PROSITE" id="PS50297">
    <property type="entry name" value="ANK_REP_REGION"/>
    <property type="match status" value="3"/>
</dbReference>
<feature type="compositionally biased region" description="Low complexity" evidence="3">
    <location>
        <begin position="27"/>
        <end position="45"/>
    </location>
</feature>
<dbReference type="InterPro" id="IPR056884">
    <property type="entry name" value="NPHP3-like_N"/>
</dbReference>
<feature type="region of interest" description="Disordered" evidence="3">
    <location>
        <begin position="1"/>
        <end position="59"/>
    </location>
</feature>
<sequence length="1508" mass="169159">MPATKTSSTDKFKKWFRKRSKSDDSRSVTSTDLSDTSTSLRSTVTQNSRHSADTASIGSDVKGTDAVSSIIPEKVPETVIINEKPTVLKDENTTQKDDHPHPWKQAVSYLNEEDRVLINSIDEHDNNANVFADLHDLVIKKKTLGEEKAWKITFGGRRIVLRDVLAKIVSWLDSFKAIGDVISQVDPVHAGIPWSAIKLVLSVFTADNEQMGLLIIGMEQIICLIARCSIYHQLYLENVVHTTKLQTKATHQLSNAMARLYAKLFSFLAYYIRLLDRNSAVRMLKTFCNPSEVAAKLKEIGNLETQVTTEANVCQGTIAESAFQNMDENSRDTRQKLRDMSSRFDDQTKQLWKHLNEDERCKILQWVSDVPYESDHYIARKGRVNGTGEWLMGHEVYETWQRPDTSNLMWLNGIPGAGKTKLSSRVVDDLLARLPKEAEENTGFAYFYCDRNRPDHSEPVAIMRSIIRQLCAPRDNQSIESCVEHQYLRRKVKGFSSDRLVAEECKQLLMQLVAGYKSVYIVVDGLDECDRGTRHVLMDLLDEVIIKFQRTVKVYIASRTDQDLRKRYNEGTHLEVTANDNQADIEKFVLSKMDQSEFCRTKLSRKLRDKILSTFQDKSQGMFQWATLHIGELIQLERNADIAKYLDGLPKGLEAAYDKIYGQISDLTGSKKSIAFAAFQIVMVSQRPLHPFELAIAAAQHPDHNFILDQDVDIEYVLEACQNLLVVADGSQERDVTAVPTADPDLQGYLKQEVKATHKSGPMAVWENNVGVTKDSICRFAHLSVQEYLETKHWSSAQAHEMMAGICLQTLLCLRLPGEVENGQEETLDSDSEDWDATLTLYVSHSKKRNIVKIVPDEEANRQLDASLPPNLDKGTVEEISICDTESLPLPDAPPFECYLELVDYDIHDGHDESCLCETFEPFLVGFEGSPLQLWTTYCAQFFPNHLEDVRKNSKEGIGHTLLGLIKQFLGTPSNSTTSYMAWTRLVQNTDVLDDPNRIYATGKSALRPYTTAVLGCVMLGIHEVLDEWLSKSEVDPNGRNIQGDSLLDLAVRSFNTDVCKILLKHGADPNLTNPFTVTPLGSAVHLANLDLVQMLVEAGADLCTSMVPISEQKEGWRGLIAPHYETPAHEAIKTGNADIVKAIIDGAKSDSYHGQPLRLEKALNEAAQACRPDLAAILLSYGDNQDGQRQVMIHNALNHVPANDSGIGIMKVLMGLLKNRNHTLLHSAVKDGNWTFVEALTEMGVDVSTHRDNLYQETPLHSIFREWCGDELVKVQKIIDKGADVNTRDVHGNTPLALAMKTKIFGSETTDHEQDGDQDENANDTSRVEAIRYLLQHGAHTDTIDKNGMTLLGIACAHAFVTPEVIEMLLEHGANVNATQGHGEVSMSPLDILYLHYKPSATEILPSEDDNLAAVREILKRHGARHFRTTGYEKWDVQTKLEWITKHRTGPFAVPDVTTCFTGGQTLSKGAGQEYYWVRKKKKKTEEESAETEEVESLVPSISLTYI</sequence>
<evidence type="ECO:0000256" key="2">
    <source>
        <dbReference type="PROSITE-ProRule" id="PRU00023"/>
    </source>
</evidence>
<dbReference type="Pfam" id="PF24883">
    <property type="entry name" value="NPHP3_N"/>
    <property type="match status" value="1"/>
</dbReference>
<dbReference type="Pfam" id="PF24809">
    <property type="entry name" value="DUF7708"/>
    <property type="match status" value="1"/>
</dbReference>
<evidence type="ECO:0000313" key="6">
    <source>
        <dbReference type="Proteomes" id="UP000537989"/>
    </source>
</evidence>
<protein>
    <recommendedName>
        <fullName evidence="4">NACHT domain-containing protein</fullName>
    </recommendedName>
</protein>
<evidence type="ECO:0000256" key="3">
    <source>
        <dbReference type="SAM" id="MobiDB-lite"/>
    </source>
</evidence>
<organism evidence="5 6">
    <name type="scientific">Fusarium austroamericanum</name>
    <dbReference type="NCBI Taxonomy" id="282268"/>
    <lineage>
        <taxon>Eukaryota</taxon>
        <taxon>Fungi</taxon>
        <taxon>Dikarya</taxon>
        <taxon>Ascomycota</taxon>
        <taxon>Pezizomycotina</taxon>
        <taxon>Sordariomycetes</taxon>
        <taxon>Hypocreomycetidae</taxon>
        <taxon>Hypocreales</taxon>
        <taxon>Nectriaceae</taxon>
        <taxon>Fusarium</taxon>
    </lineage>
</organism>
<keyword evidence="1" id="KW-0677">Repeat</keyword>
<name>A0AAN5Z2X6_FUSAU</name>
<gene>
    <name evidence="5" type="ORF">FAUST_9561</name>
</gene>
<dbReference type="InterPro" id="IPR056125">
    <property type="entry name" value="DUF7708"/>
</dbReference>
<dbReference type="SUPFAM" id="SSF52540">
    <property type="entry name" value="P-loop containing nucleoside triphosphate hydrolases"/>
    <property type="match status" value="1"/>
</dbReference>
<accession>A0AAN5Z2X6</accession>
<dbReference type="InterPro" id="IPR036770">
    <property type="entry name" value="Ankyrin_rpt-contain_sf"/>
</dbReference>
<keyword evidence="2" id="KW-0040">ANK repeat</keyword>
<evidence type="ECO:0000313" key="5">
    <source>
        <dbReference type="EMBL" id="KAF5230962.1"/>
    </source>
</evidence>
<dbReference type="Pfam" id="PF13637">
    <property type="entry name" value="Ank_4"/>
    <property type="match status" value="1"/>
</dbReference>